<reference evidence="2" key="1">
    <citation type="submission" date="2021-05" db="EMBL/GenBank/DDBJ databases">
        <authorList>
            <person name="Alioto T."/>
            <person name="Alioto T."/>
            <person name="Gomez Garrido J."/>
        </authorList>
    </citation>
    <scope>NUCLEOTIDE SEQUENCE</scope>
</reference>
<accession>A0A8D8XMF9</accession>
<feature type="compositionally biased region" description="Polar residues" evidence="1">
    <location>
        <begin position="10"/>
        <end position="20"/>
    </location>
</feature>
<dbReference type="AlphaFoldDB" id="A0A8D8XMF9"/>
<feature type="region of interest" description="Disordered" evidence="1">
    <location>
        <begin position="1"/>
        <end position="23"/>
    </location>
</feature>
<name>A0A8D8XMF9_9HEMI</name>
<sequence length="154" mass="17243">MTVNFVPEPTANSPPYNNRPSPTPLKTIECNQKNQLLPINDNVFKSSKPFFHWTKPKLLGLNQQLNEVLVLENLSPLVTPPVNQIITAIVNHFVSVPKPKPKNSVPNPSRNDKTVQGLRNCQEVLFVKNRIALLSVLRGSKNSSKPSEDLFQRG</sequence>
<proteinExistence type="predicted"/>
<protein>
    <submittedName>
        <fullName evidence="2">Uncharacterized protein</fullName>
    </submittedName>
</protein>
<dbReference type="EMBL" id="HBUF01340529">
    <property type="protein sequence ID" value="CAG6702530.1"/>
    <property type="molecule type" value="Transcribed_RNA"/>
</dbReference>
<evidence type="ECO:0000256" key="1">
    <source>
        <dbReference type="SAM" id="MobiDB-lite"/>
    </source>
</evidence>
<organism evidence="2">
    <name type="scientific">Cacopsylla melanoneura</name>
    <dbReference type="NCBI Taxonomy" id="428564"/>
    <lineage>
        <taxon>Eukaryota</taxon>
        <taxon>Metazoa</taxon>
        <taxon>Ecdysozoa</taxon>
        <taxon>Arthropoda</taxon>
        <taxon>Hexapoda</taxon>
        <taxon>Insecta</taxon>
        <taxon>Pterygota</taxon>
        <taxon>Neoptera</taxon>
        <taxon>Paraneoptera</taxon>
        <taxon>Hemiptera</taxon>
        <taxon>Sternorrhyncha</taxon>
        <taxon>Psylloidea</taxon>
        <taxon>Psyllidae</taxon>
        <taxon>Psyllinae</taxon>
        <taxon>Cacopsylla</taxon>
    </lineage>
</organism>
<evidence type="ECO:0000313" key="2">
    <source>
        <dbReference type="EMBL" id="CAG6702493.1"/>
    </source>
</evidence>
<dbReference type="EMBL" id="HBUF01340524">
    <property type="protein sequence ID" value="CAG6702493.1"/>
    <property type="molecule type" value="Transcribed_RNA"/>
</dbReference>